<dbReference type="AlphaFoldDB" id="A0A8J7Z537"/>
<name>A0A8J7Z537_9CYAN</name>
<proteinExistence type="predicted"/>
<protein>
    <submittedName>
        <fullName evidence="1">Uncharacterized protein</fullName>
    </submittedName>
</protein>
<dbReference type="Proteomes" id="UP000646053">
    <property type="component" value="Unassembled WGS sequence"/>
</dbReference>
<sequence length="101" mass="11158">MTYICCFLAWAIVIGFCLSVGAATKDGISRLKRLHQIPCSGCAFFTGDYHLKCTVRPSDALTEQAIDCRDFEPRPAIARACQASRCHHCPTAQPAPRPFKK</sequence>
<dbReference type="RefSeq" id="WP_162423784.1">
    <property type="nucleotide sequence ID" value="NZ_WVIE01000014.1"/>
</dbReference>
<accession>A0A8J7Z537</accession>
<comment type="caution">
    <text evidence="1">The sequence shown here is derived from an EMBL/GenBank/DDBJ whole genome shotgun (WGS) entry which is preliminary data.</text>
</comment>
<dbReference type="EMBL" id="WVIE01000014">
    <property type="protein sequence ID" value="NDJ18263.1"/>
    <property type="molecule type" value="Genomic_DNA"/>
</dbReference>
<reference evidence="1" key="1">
    <citation type="submission" date="2019-12" db="EMBL/GenBank/DDBJ databases">
        <title>High-Quality draft genome sequences of three cyanobacteria isolated from the limestone walls of the Old Cathedral of Coimbra.</title>
        <authorList>
            <person name="Tiago I."/>
            <person name="Soares F."/>
            <person name="Portugal A."/>
        </authorList>
    </citation>
    <scope>NUCLEOTIDE SEQUENCE</scope>
    <source>
        <strain evidence="1">A</strain>
    </source>
</reference>
<keyword evidence="2" id="KW-1185">Reference proteome</keyword>
<evidence type="ECO:0000313" key="2">
    <source>
        <dbReference type="Proteomes" id="UP000646053"/>
    </source>
</evidence>
<evidence type="ECO:0000313" key="1">
    <source>
        <dbReference type="EMBL" id="NDJ18263.1"/>
    </source>
</evidence>
<organism evidence="1 2">
    <name type="scientific">Myxacorys almedinensis A</name>
    <dbReference type="NCBI Taxonomy" id="2690445"/>
    <lineage>
        <taxon>Bacteria</taxon>
        <taxon>Bacillati</taxon>
        <taxon>Cyanobacteriota</taxon>
        <taxon>Cyanophyceae</taxon>
        <taxon>Leptolyngbyales</taxon>
        <taxon>Leptolyngbyaceae</taxon>
        <taxon>Myxacorys</taxon>
        <taxon>Myxacorys almedinensis</taxon>
    </lineage>
</organism>
<gene>
    <name evidence="1" type="ORF">GS601_13340</name>
</gene>